<accession>A0A6N3STV4</accession>
<reference evidence="1 3" key="1">
    <citation type="submission" date="2012-11" db="EMBL/GenBank/DDBJ databases">
        <title>Whole genome sequence of Acetobacter cibinongensis 4H-1.</title>
        <authorList>
            <person name="Azuma Y."/>
            <person name="Higashiura N."/>
            <person name="Hirakawa H."/>
            <person name="Matsushita K."/>
        </authorList>
    </citation>
    <scope>NUCLEOTIDE SEQUENCE [LARGE SCALE GENOMIC DNA]</scope>
    <source>
        <strain evidence="1 3">4H-1</strain>
    </source>
</reference>
<evidence type="ECO:0000313" key="4">
    <source>
        <dbReference type="Proteomes" id="UP000321891"/>
    </source>
</evidence>
<dbReference type="Proteomes" id="UP000032671">
    <property type="component" value="Unassembled WGS sequence"/>
</dbReference>
<gene>
    <name evidence="1" type="ORF">Abci_046_039</name>
    <name evidence="2" type="ORF">ACI01nite_25010</name>
</gene>
<evidence type="ECO:0000313" key="3">
    <source>
        <dbReference type="Proteomes" id="UP000032671"/>
    </source>
</evidence>
<sequence>MAFTGATSGLAAGAQTNDTVLDYAQEVNYGVPPSGNYQLMRITGETLTSSQTTARPDEINPVKEVAQSVVTQVQASGSISGALSSQTFDDMLSAVMGNDTGNILKKYLPANETFVLVSKDAGNSGQDSVWCGNSTSGAVNGFFSEYNAGNAVAITDANSGKVYSSVITQISADGATALFSPGSLGLDKSVTLSGNSTVSVAGIVNGNIDKTYTFRKKLLSGWLMYSGSLVTQVQIQLQQGQFGTVSVDVTSKSETRSTSDVSSGSLPAPTGIVHNTVKNFLGVTIFGKVPAGCVTNCSITLARDGSGNDYGNGHADACGARSGSFTASGSIEFYFRTWDEYDAMLAGTQGPIVIKSVDDDGNGYAFTFLNAALRNGKVNTSQKNQTVKATFDIEGNPLPGGTTFAISRITPAA</sequence>
<accession>A0A0D6N7Y2</accession>
<comment type="caution">
    <text evidence="1">The sequence shown here is derived from an EMBL/GenBank/DDBJ whole genome shotgun (WGS) entry which is preliminary data.</text>
</comment>
<name>A0A0D6N7Y2_9PROT</name>
<evidence type="ECO:0000313" key="2">
    <source>
        <dbReference type="EMBL" id="GEL59899.1"/>
    </source>
</evidence>
<protein>
    <submittedName>
        <fullName evidence="1">Phage minor tail protein</fullName>
    </submittedName>
</protein>
<reference evidence="2 4" key="2">
    <citation type="submission" date="2019-07" db="EMBL/GenBank/DDBJ databases">
        <title>Whole genome shotgun sequence of Acetobacter cibinongensis NBRC 16605.</title>
        <authorList>
            <person name="Hosoyama A."/>
            <person name="Uohara A."/>
            <person name="Ohji S."/>
            <person name="Ichikawa N."/>
        </authorList>
    </citation>
    <scope>NUCLEOTIDE SEQUENCE [LARGE SCALE GENOMIC DNA]</scope>
    <source>
        <strain evidence="2 4">NBRC 16605</strain>
    </source>
</reference>
<proteinExistence type="predicted"/>
<dbReference type="STRING" id="1231339.Abci_046_039"/>
<keyword evidence="4" id="KW-1185">Reference proteome</keyword>
<dbReference type="Pfam" id="PF18906">
    <property type="entry name" value="Phage_tube_2"/>
    <property type="match status" value="1"/>
</dbReference>
<dbReference type="AlphaFoldDB" id="A0A0D6N7Y2"/>
<dbReference type="EMBL" id="BAMV01000044">
    <property type="protein sequence ID" value="GAN61606.1"/>
    <property type="molecule type" value="Genomic_DNA"/>
</dbReference>
<dbReference type="Proteomes" id="UP000321891">
    <property type="component" value="Unassembled WGS sequence"/>
</dbReference>
<organism evidence="1 3">
    <name type="scientific">Acetobacter cibinongensis</name>
    <dbReference type="NCBI Taxonomy" id="146475"/>
    <lineage>
        <taxon>Bacteria</taxon>
        <taxon>Pseudomonadati</taxon>
        <taxon>Pseudomonadota</taxon>
        <taxon>Alphaproteobacteria</taxon>
        <taxon>Acetobacterales</taxon>
        <taxon>Acetobacteraceae</taxon>
        <taxon>Acetobacter</taxon>
    </lineage>
</organism>
<dbReference type="InterPro" id="IPR044000">
    <property type="entry name" value="Phage_tube_2"/>
</dbReference>
<evidence type="ECO:0000313" key="1">
    <source>
        <dbReference type="EMBL" id="GAN61606.1"/>
    </source>
</evidence>
<dbReference type="EMBL" id="BJVU01000016">
    <property type="protein sequence ID" value="GEL59899.1"/>
    <property type="molecule type" value="Genomic_DNA"/>
</dbReference>
<dbReference type="RefSeq" id="WP_244877694.1">
    <property type="nucleotide sequence ID" value="NZ_BAMV01000044.1"/>
</dbReference>